<protein>
    <submittedName>
        <fullName evidence="2">Uncharacterized protein</fullName>
    </submittedName>
</protein>
<feature type="region of interest" description="Disordered" evidence="1">
    <location>
        <begin position="619"/>
        <end position="641"/>
    </location>
</feature>
<dbReference type="Proteomes" id="UP000664859">
    <property type="component" value="Unassembled WGS sequence"/>
</dbReference>
<name>A0A836CNF6_9STRA</name>
<gene>
    <name evidence="2" type="ORF">JKP88DRAFT_291265</name>
</gene>
<sequence>MTRKRKKDEDGPDPGAAPPRPLTQVQARRRARKDDLDADNLRNRLIREFGAAAVAKKDGGLPSEAQKQHEMLIRAFERRRGSPPGQGEYTRTRVVTARLDKVLLKSNGRRIGAALREVVSVVSRCRVLASLLANYIHIKLWEEGAPFPDADDKFFRGDLKEASDLTEAKEMAVAAGNLTELHYEGRVRSIVSWRLRKLILDARPAIPRGDALKLLLGRLTTGAVGADARALRQQLVAADLEDIADDAERLRAAAASLPARASPPVKRRHLADLQAAFVEEDRRAFDALWGGIIEGLPGGGAEKERGKALSAAWAYGKGPPKICSPLPHCSPGATFVRFDGKALQQLFPDLREKLQGPWGYRAVINPFSRSADITTLRQNTCNRYSRSEKSMFRAIAAAGNPKARCPWLVAASFQTDGRQIKLQLVTSRRTRPAPAGLDRLHEASYSGLKHLRGGTEEMFAELDVVGVDPGQVHVVDAVRAPGSEFRADNVANLLTRAERVVYTGEEFSSRCLRTEGQDRETVRRRTNAAFGRAVEALRRLRKRTSSSAELVFCAEWALRGEEVLRELLDARRLKLAFHRYSAVQSAVEHVAERLCPRGAASGRRRIVFFGAASFKPRKGHASCPRKKLGGGGDDPESGSSCRCPGCGERTISGPGYRTRECTSTPADCPLVAAGLSVFDRDNRAEVTIALRGVCACRDTRHVVPGFSRRGAEAAAVAEEEEDSDTEEG</sequence>
<comment type="caution">
    <text evidence="2">The sequence shown here is derived from an EMBL/GenBank/DDBJ whole genome shotgun (WGS) entry which is preliminary data.</text>
</comment>
<keyword evidence="3" id="KW-1185">Reference proteome</keyword>
<dbReference type="OrthoDB" id="2528318at2759"/>
<reference evidence="2" key="1">
    <citation type="submission" date="2021-02" db="EMBL/GenBank/DDBJ databases">
        <title>First Annotated Genome of the Yellow-green Alga Tribonema minus.</title>
        <authorList>
            <person name="Mahan K.M."/>
        </authorList>
    </citation>
    <scope>NUCLEOTIDE SEQUENCE</scope>
    <source>
        <strain evidence="2">UTEX B ZZ1240</strain>
    </source>
</reference>
<feature type="compositionally biased region" description="Basic residues" evidence="1">
    <location>
        <begin position="619"/>
        <end position="628"/>
    </location>
</feature>
<evidence type="ECO:0000313" key="3">
    <source>
        <dbReference type="Proteomes" id="UP000664859"/>
    </source>
</evidence>
<evidence type="ECO:0000313" key="2">
    <source>
        <dbReference type="EMBL" id="KAG5192882.1"/>
    </source>
</evidence>
<proteinExistence type="predicted"/>
<feature type="region of interest" description="Disordered" evidence="1">
    <location>
        <begin position="708"/>
        <end position="728"/>
    </location>
</feature>
<dbReference type="AlphaFoldDB" id="A0A836CNF6"/>
<feature type="compositionally biased region" description="Acidic residues" evidence="1">
    <location>
        <begin position="717"/>
        <end position="728"/>
    </location>
</feature>
<organism evidence="2 3">
    <name type="scientific">Tribonema minus</name>
    <dbReference type="NCBI Taxonomy" id="303371"/>
    <lineage>
        <taxon>Eukaryota</taxon>
        <taxon>Sar</taxon>
        <taxon>Stramenopiles</taxon>
        <taxon>Ochrophyta</taxon>
        <taxon>PX clade</taxon>
        <taxon>Xanthophyceae</taxon>
        <taxon>Tribonematales</taxon>
        <taxon>Tribonemataceae</taxon>
        <taxon>Tribonema</taxon>
    </lineage>
</organism>
<evidence type="ECO:0000256" key="1">
    <source>
        <dbReference type="SAM" id="MobiDB-lite"/>
    </source>
</evidence>
<dbReference type="EMBL" id="JAFCMP010000001">
    <property type="protein sequence ID" value="KAG5192882.1"/>
    <property type="molecule type" value="Genomic_DNA"/>
</dbReference>
<feature type="region of interest" description="Disordered" evidence="1">
    <location>
        <begin position="1"/>
        <end position="36"/>
    </location>
</feature>
<accession>A0A836CNF6</accession>